<dbReference type="Proteomes" id="UP000597877">
    <property type="component" value="Unassembled WGS sequence"/>
</dbReference>
<dbReference type="RefSeq" id="WP_021952664.1">
    <property type="nucleotide sequence ID" value="NZ_JACOOZ010000001.1"/>
</dbReference>
<name>A0ABR7F1J8_9FIRM</name>
<dbReference type="Pfam" id="PF04230">
    <property type="entry name" value="PS_pyruv_trans"/>
    <property type="match status" value="1"/>
</dbReference>
<comment type="caution">
    <text evidence="2">The sequence shown here is derived from an EMBL/GenBank/DDBJ whole genome shotgun (WGS) entry which is preliminary data.</text>
</comment>
<evidence type="ECO:0000313" key="3">
    <source>
        <dbReference type="Proteomes" id="UP000597877"/>
    </source>
</evidence>
<proteinExistence type="predicted"/>
<keyword evidence="2" id="KW-0808">Transferase</keyword>
<accession>A0ABR7F1J8</accession>
<keyword evidence="3" id="KW-1185">Reference proteome</keyword>
<protein>
    <submittedName>
        <fullName evidence="2">Polysaccharide pyruvyl transferase family protein</fullName>
    </submittedName>
</protein>
<dbReference type="EMBL" id="JACOOZ010000001">
    <property type="protein sequence ID" value="MBC5666844.1"/>
    <property type="molecule type" value="Genomic_DNA"/>
</dbReference>
<dbReference type="InterPro" id="IPR007345">
    <property type="entry name" value="Polysacch_pyruvyl_Trfase"/>
</dbReference>
<dbReference type="GO" id="GO:0016740">
    <property type="term" value="F:transferase activity"/>
    <property type="evidence" value="ECO:0007669"/>
    <property type="project" value="UniProtKB-KW"/>
</dbReference>
<feature type="domain" description="Polysaccharide pyruvyl transferase" evidence="1">
    <location>
        <begin position="13"/>
        <end position="303"/>
    </location>
</feature>
<organism evidence="2 3">
    <name type="scientific">Eubacterium segne</name>
    <dbReference type="NCBI Taxonomy" id="2763045"/>
    <lineage>
        <taxon>Bacteria</taxon>
        <taxon>Bacillati</taxon>
        <taxon>Bacillota</taxon>
        <taxon>Clostridia</taxon>
        <taxon>Eubacteriales</taxon>
        <taxon>Eubacteriaceae</taxon>
        <taxon>Eubacterium</taxon>
    </lineage>
</organism>
<sequence length="374" mass="44091">MKAIILTITGGQNFGNRLQNFALQEELKKQGLTVDTVQNLTRAEDEYKIVTKLKLSIKKIISTLYYIMPFSNNVEFNNWYRRKKFDKFTKRYISQYHTPISDIYVPENIDDEYDFFVAGSDQIWNPYYLFNSHIEFMDFATKSKRISYAASFGVDKIPNNKISTYKKWLEEIPNISVREQRGAEIVEELIGKKASVVVDPTLLLNGDEWRKIAQKPKWLNKREYILVYLLGVESEELNKKIKIISLRYNLPVIWLNNPKYKKEYGTDPAEFIYLIDNCRLLCTDSFHGTIFSYNLKTPVAIFERKLMNGEVAMNSRMNTIKKLFGIDNRVIENIDIDNEAELFDTQYNEEKVNDEIEKSRKYLRKVLNKQCKKD</sequence>
<evidence type="ECO:0000313" key="2">
    <source>
        <dbReference type="EMBL" id="MBC5666844.1"/>
    </source>
</evidence>
<gene>
    <name evidence="2" type="ORF">H8S00_02395</name>
</gene>
<evidence type="ECO:0000259" key="1">
    <source>
        <dbReference type="Pfam" id="PF04230"/>
    </source>
</evidence>
<reference evidence="2 3" key="1">
    <citation type="submission" date="2020-08" db="EMBL/GenBank/DDBJ databases">
        <title>Genome public.</title>
        <authorList>
            <person name="Liu C."/>
            <person name="Sun Q."/>
        </authorList>
    </citation>
    <scope>NUCLEOTIDE SEQUENCE [LARGE SCALE GENOMIC DNA]</scope>
    <source>
        <strain evidence="2 3">BX4</strain>
    </source>
</reference>